<evidence type="ECO:0000313" key="4">
    <source>
        <dbReference type="Proteomes" id="UP000250235"/>
    </source>
</evidence>
<proteinExistence type="predicted"/>
<feature type="domain" description="U1-type" evidence="2">
    <location>
        <begin position="235"/>
        <end position="269"/>
    </location>
</feature>
<evidence type="ECO:0000259" key="2">
    <source>
        <dbReference type="SMART" id="SM00451"/>
    </source>
</evidence>
<dbReference type="PANTHER" id="PTHR47487">
    <property type="entry name" value="OS06G0651300 PROTEIN-RELATED"/>
    <property type="match status" value="1"/>
</dbReference>
<dbReference type="InterPro" id="IPR003604">
    <property type="entry name" value="Matrin/U1-like-C_Znf_C2H2"/>
</dbReference>
<dbReference type="Proteomes" id="UP000250235">
    <property type="component" value="Unassembled WGS sequence"/>
</dbReference>
<dbReference type="GO" id="GO:0003676">
    <property type="term" value="F:nucleic acid binding"/>
    <property type="evidence" value="ECO:0007669"/>
    <property type="project" value="InterPro"/>
</dbReference>
<feature type="domain" description="U1-type" evidence="2">
    <location>
        <begin position="360"/>
        <end position="394"/>
    </location>
</feature>
<reference evidence="3 4" key="1">
    <citation type="journal article" date="2015" name="Proc. Natl. Acad. Sci. U.S.A.">
        <title>The resurrection genome of Boea hygrometrica: A blueprint for survival of dehydration.</title>
        <authorList>
            <person name="Xiao L."/>
            <person name="Yang G."/>
            <person name="Zhang L."/>
            <person name="Yang X."/>
            <person name="Zhao S."/>
            <person name="Ji Z."/>
            <person name="Zhou Q."/>
            <person name="Hu M."/>
            <person name="Wang Y."/>
            <person name="Chen M."/>
            <person name="Xu Y."/>
            <person name="Jin H."/>
            <person name="Xiao X."/>
            <person name="Hu G."/>
            <person name="Bao F."/>
            <person name="Hu Y."/>
            <person name="Wan P."/>
            <person name="Li L."/>
            <person name="Deng X."/>
            <person name="Kuang T."/>
            <person name="Xiang C."/>
            <person name="Zhu J.K."/>
            <person name="Oliver M.J."/>
            <person name="He Y."/>
        </authorList>
    </citation>
    <scope>NUCLEOTIDE SEQUENCE [LARGE SCALE GENOMIC DNA]</scope>
    <source>
        <strain evidence="4">cv. XS01</strain>
    </source>
</reference>
<dbReference type="SUPFAM" id="SSF57667">
    <property type="entry name" value="beta-beta-alpha zinc fingers"/>
    <property type="match status" value="1"/>
</dbReference>
<dbReference type="InterPro" id="IPR036236">
    <property type="entry name" value="Znf_C2H2_sf"/>
</dbReference>
<dbReference type="PANTHER" id="PTHR47487:SF8">
    <property type="entry name" value="OS08G0270900 PROTEIN"/>
    <property type="match status" value="1"/>
</dbReference>
<evidence type="ECO:0000256" key="1">
    <source>
        <dbReference type="SAM" id="MobiDB-lite"/>
    </source>
</evidence>
<dbReference type="SMART" id="SM00451">
    <property type="entry name" value="ZnF_U1"/>
    <property type="match status" value="2"/>
</dbReference>
<dbReference type="EMBL" id="KV004558">
    <property type="protein sequence ID" value="KZV35525.1"/>
    <property type="molecule type" value="Genomic_DNA"/>
</dbReference>
<organism evidence="3 4">
    <name type="scientific">Dorcoceras hygrometricum</name>
    <dbReference type="NCBI Taxonomy" id="472368"/>
    <lineage>
        <taxon>Eukaryota</taxon>
        <taxon>Viridiplantae</taxon>
        <taxon>Streptophyta</taxon>
        <taxon>Embryophyta</taxon>
        <taxon>Tracheophyta</taxon>
        <taxon>Spermatophyta</taxon>
        <taxon>Magnoliopsida</taxon>
        <taxon>eudicotyledons</taxon>
        <taxon>Gunneridae</taxon>
        <taxon>Pentapetalae</taxon>
        <taxon>asterids</taxon>
        <taxon>lamiids</taxon>
        <taxon>Lamiales</taxon>
        <taxon>Gesneriaceae</taxon>
        <taxon>Didymocarpoideae</taxon>
        <taxon>Trichosporeae</taxon>
        <taxon>Loxocarpinae</taxon>
        <taxon>Dorcoceras</taxon>
    </lineage>
</organism>
<dbReference type="OrthoDB" id="10009287at2759"/>
<gene>
    <name evidence="3" type="ORF">F511_21361</name>
</gene>
<feature type="region of interest" description="Disordered" evidence="1">
    <location>
        <begin position="313"/>
        <end position="341"/>
    </location>
</feature>
<sequence>MEPKYRGYNQQDSPRIPHAIYPSCYFSPEQAHGAALMDPDFMRLHHGYIRNDNTNNLRHQSHFHPQDLHEVLRREIERERIREEIIMSEIVRRRTLEIEVRRELMMGREIPLRKGCEGSPYVSPPVMRFESPMRSSLSGTRAQGWSAVERLGMALVDKKKQEQRYQNGGLDASPCQSRSADLRFPEVNPASEGNSKKERILLLTKPCENVPGSKRKAMAPPEELPADIVYYTKAKAEWSCALCQVSATSEKALEGHMGGKKHKSKEAALIPQRGGKNYSIGLYSSKAAKSNCVVSTIDPGEEEKVNYKAQSLLSDKEGEATSKEDDLPFLENPRSERSKKIQSEVIQKVQKNEDDPKKKAYNHWCKICQVGTLSSRVMNSHKMGKKHCSRLRLCEQNGRTGSINQNKTVALADSVEEASENGKNINFRKSSTRLLVKQV</sequence>
<dbReference type="AlphaFoldDB" id="A0A2Z7BTU6"/>
<dbReference type="GO" id="GO:0008270">
    <property type="term" value="F:zinc ion binding"/>
    <property type="evidence" value="ECO:0007669"/>
    <property type="project" value="InterPro"/>
</dbReference>
<dbReference type="Gene3D" id="3.30.160.60">
    <property type="entry name" value="Classic Zinc Finger"/>
    <property type="match status" value="2"/>
</dbReference>
<feature type="compositionally biased region" description="Basic and acidic residues" evidence="1">
    <location>
        <begin position="314"/>
        <end position="326"/>
    </location>
</feature>
<accession>A0A2Z7BTU6</accession>
<keyword evidence="4" id="KW-1185">Reference proteome</keyword>
<dbReference type="Pfam" id="PF12874">
    <property type="entry name" value="zf-met"/>
    <property type="match status" value="2"/>
</dbReference>
<evidence type="ECO:0000313" key="3">
    <source>
        <dbReference type="EMBL" id="KZV35525.1"/>
    </source>
</evidence>
<name>A0A2Z7BTU6_9LAMI</name>
<dbReference type="InterPro" id="IPR013087">
    <property type="entry name" value="Znf_C2H2_type"/>
</dbReference>
<protein>
    <recommendedName>
        <fullName evidence="2">U1-type domain-containing protein</fullName>
    </recommendedName>
</protein>